<sequence length="376" mass="40758">MREHPRVATVITRLEGGAGLVALRCALAQHADSWPITLVTGSAGELVRRAERAGLDVVVEPALRKPIVPWWDLVALFRLTALFVRGEFDVVHTHTAKAGAVGRTAARLSAVPRVVHTYHGFPFHRFQSRWLRLCYTAVERLLGRLTDDVLCVGDGVATEAVRLGLAAPERIRAVGVPVSLESPRANTESRRRARRALRIPEDRLVVGAVGRLTYQKAPEDLVDALARLPRTDVCGVWLGAGELRNRIERLARDRLGDRFVFAGQRSDVAELLPALDVFALPSRYEGLPLAVIEAMLCGLPVVATAVNAVPDLVVTGHNGVLVPPRRPDLLAGAISGLLDDPAERARMGGAGNRGVDGERFGIAAVTRELGFVYRGE</sequence>
<dbReference type="Pfam" id="PF00534">
    <property type="entry name" value="Glycos_transf_1"/>
    <property type="match status" value="1"/>
</dbReference>
<evidence type="ECO:0000256" key="1">
    <source>
        <dbReference type="ARBA" id="ARBA00022676"/>
    </source>
</evidence>
<protein>
    <submittedName>
        <fullName evidence="5">Glycosyltransferase involved in cell wall bisynthesis</fullName>
    </submittedName>
</protein>
<name>A0A1G8ZEN4_ACTMZ</name>
<dbReference type="OrthoDB" id="193659at2"/>
<dbReference type="PANTHER" id="PTHR12526">
    <property type="entry name" value="GLYCOSYLTRANSFERASE"/>
    <property type="match status" value="1"/>
</dbReference>
<dbReference type="GO" id="GO:0016757">
    <property type="term" value="F:glycosyltransferase activity"/>
    <property type="evidence" value="ECO:0007669"/>
    <property type="project" value="UniProtKB-KW"/>
</dbReference>
<feature type="domain" description="Glycosyltransferase subfamily 4-like N-terminal" evidence="4">
    <location>
        <begin position="16"/>
        <end position="180"/>
    </location>
</feature>
<dbReference type="CDD" id="cd03808">
    <property type="entry name" value="GT4_CapM-like"/>
    <property type="match status" value="1"/>
</dbReference>
<evidence type="ECO:0000313" key="6">
    <source>
        <dbReference type="Proteomes" id="UP000199213"/>
    </source>
</evidence>
<keyword evidence="2 5" id="KW-0808">Transferase</keyword>
<evidence type="ECO:0000259" key="3">
    <source>
        <dbReference type="Pfam" id="PF00534"/>
    </source>
</evidence>
<reference evidence="6" key="1">
    <citation type="submission" date="2016-10" db="EMBL/GenBank/DDBJ databases">
        <authorList>
            <person name="Varghese N."/>
            <person name="Submissions S."/>
        </authorList>
    </citation>
    <scope>NUCLEOTIDE SEQUENCE [LARGE SCALE GENOMIC DNA]</scope>
    <source>
        <strain evidence="6">DSM 45460</strain>
    </source>
</reference>
<dbReference type="RefSeq" id="WP_092627528.1">
    <property type="nucleotide sequence ID" value="NZ_FNFM01000004.1"/>
</dbReference>
<evidence type="ECO:0000313" key="5">
    <source>
        <dbReference type="EMBL" id="SDK12865.1"/>
    </source>
</evidence>
<dbReference type="Pfam" id="PF13439">
    <property type="entry name" value="Glyco_transf_4"/>
    <property type="match status" value="1"/>
</dbReference>
<evidence type="ECO:0000259" key="4">
    <source>
        <dbReference type="Pfam" id="PF13439"/>
    </source>
</evidence>
<dbReference type="EMBL" id="FNFM01000004">
    <property type="protein sequence ID" value="SDK12865.1"/>
    <property type="molecule type" value="Genomic_DNA"/>
</dbReference>
<dbReference type="PANTHER" id="PTHR12526:SF510">
    <property type="entry name" value="D-INOSITOL 3-PHOSPHATE GLYCOSYLTRANSFERASE"/>
    <property type="match status" value="1"/>
</dbReference>
<organism evidence="5 6">
    <name type="scientific">Actinopolyspora mzabensis</name>
    <dbReference type="NCBI Taxonomy" id="995066"/>
    <lineage>
        <taxon>Bacteria</taxon>
        <taxon>Bacillati</taxon>
        <taxon>Actinomycetota</taxon>
        <taxon>Actinomycetes</taxon>
        <taxon>Actinopolysporales</taxon>
        <taxon>Actinopolysporaceae</taxon>
        <taxon>Actinopolyspora</taxon>
    </lineage>
</organism>
<proteinExistence type="predicted"/>
<evidence type="ECO:0000256" key="2">
    <source>
        <dbReference type="ARBA" id="ARBA00022679"/>
    </source>
</evidence>
<dbReference type="InterPro" id="IPR028098">
    <property type="entry name" value="Glyco_trans_4-like_N"/>
</dbReference>
<dbReference type="Gene3D" id="3.40.50.2000">
    <property type="entry name" value="Glycogen Phosphorylase B"/>
    <property type="match status" value="2"/>
</dbReference>
<feature type="domain" description="Glycosyl transferase family 1" evidence="3">
    <location>
        <begin position="190"/>
        <end position="351"/>
    </location>
</feature>
<keyword evidence="6" id="KW-1185">Reference proteome</keyword>
<accession>A0A1G8ZEN4</accession>
<dbReference type="InterPro" id="IPR001296">
    <property type="entry name" value="Glyco_trans_1"/>
</dbReference>
<keyword evidence="1" id="KW-0328">Glycosyltransferase</keyword>
<dbReference type="Proteomes" id="UP000199213">
    <property type="component" value="Unassembled WGS sequence"/>
</dbReference>
<dbReference type="AlphaFoldDB" id="A0A1G8ZEN4"/>
<gene>
    <name evidence="5" type="ORF">SAMN04487820_104379</name>
</gene>
<dbReference type="SUPFAM" id="SSF53756">
    <property type="entry name" value="UDP-Glycosyltransferase/glycogen phosphorylase"/>
    <property type="match status" value="1"/>
</dbReference>